<sequence>MFGDEFGVVTIVEDSLSILASAKAGFDKAYLMVVGFGVEKFHGLDHYPCLQNIANLTKKGAYLGAFSLMLEMNEGQKYLDFVTYANNNAPKQSIVNNSIVNAMRGKFGDYHSLEHTKGSEQFINPLMPLYWHFELSAIAKEIVFADNVEIFQTLKEFYDNYQLYRRINGCRQGLRELPI</sequence>
<gene>
    <name evidence="1" type="ORF">NCTC9426_01232</name>
</gene>
<protein>
    <submittedName>
        <fullName evidence="1">Uncharacterized protein</fullName>
    </submittedName>
</protein>
<accession>A0A378PSR6</accession>
<name>A0A378PSR6_MORBO</name>
<organism evidence="1 2">
    <name type="scientific">Moraxella bovis</name>
    <dbReference type="NCBI Taxonomy" id="476"/>
    <lineage>
        <taxon>Bacteria</taxon>
        <taxon>Pseudomonadati</taxon>
        <taxon>Pseudomonadota</taxon>
        <taxon>Gammaproteobacteria</taxon>
        <taxon>Moraxellales</taxon>
        <taxon>Moraxellaceae</taxon>
        <taxon>Moraxella</taxon>
    </lineage>
</organism>
<reference evidence="1 2" key="1">
    <citation type="submission" date="2018-06" db="EMBL/GenBank/DDBJ databases">
        <authorList>
            <consortium name="Pathogen Informatics"/>
            <person name="Doyle S."/>
        </authorList>
    </citation>
    <scope>NUCLEOTIDE SEQUENCE [LARGE SCALE GENOMIC DNA]</scope>
    <source>
        <strain evidence="1 2">NCTC9426</strain>
    </source>
</reference>
<evidence type="ECO:0000313" key="2">
    <source>
        <dbReference type="Proteomes" id="UP000254133"/>
    </source>
</evidence>
<proteinExistence type="predicted"/>
<evidence type="ECO:0000313" key="1">
    <source>
        <dbReference type="EMBL" id="STY91189.1"/>
    </source>
</evidence>
<dbReference type="AlphaFoldDB" id="A0A378PSR6"/>
<dbReference type="EMBL" id="UGPZ01000002">
    <property type="protein sequence ID" value="STY91189.1"/>
    <property type="molecule type" value="Genomic_DNA"/>
</dbReference>
<dbReference type="Proteomes" id="UP000254133">
    <property type="component" value="Unassembled WGS sequence"/>
</dbReference>